<feature type="non-terminal residue" evidence="3">
    <location>
        <position position="229"/>
    </location>
</feature>
<reference evidence="3" key="1">
    <citation type="submission" date="2018-05" db="EMBL/GenBank/DDBJ databases">
        <authorList>
            <person name="Lanie J.A."/>
            <person name="Ng W.-L."/>
            <person name="Kazmierczak K.M."/>
            <person name="Andrzejewski T.M."/>
            <person name="Davidsen T.M."/>
            <person name="Wayne K.J."/>
            <person name="Tettelin H."/>
            <person name="Glass J.I."/>
            <person name="Rusch D."/>
            <person name="Podicherti R."/>
            <person name="Tsui H.-C.T."/>
            <person name="Winkler M.E."/>
        </authorList>
    </citation>
    <scope>NUCLEOTIDE SEQUENCE</scope>
</reference>
<name>A0A383EWE3_9ZZZZ</name>
<feature type="region of interest" description="Disordered" evidence="1">
    <location>
        <begin position="1"/>
        <end position="66"/>
    </location>
</feature>
<sequence>DVNVIELPEAEAQKAERDKHEKTHANRLTKLKRERKAARKRKADLNDQLKKKALPKEERDKLTKERDEMADCIGKLDKEITHAEFFAPIVPRAHGVRDVEKPGDMKITIRGNPRALGKVVPRGFLHAASSARPEIPQDQSGRHELADWVAGRDNPLTARVAVNRTWQKLFGEGLVRTVDYFGLPGERPSHPALLDFLADRFMREGWSQKRLIRSLVLSRTYRLSSAHDE</sequence>
<feature type="compositionally biased region" description="Basic and acidic residues" evidence="1">
    <location>
        <begin position="11"/>
        <end position="24"/>
    </location>
</feature>
<evidence type="ECO:0000256" key="1">
    <source>
        <dbReference type="SAM" id="MobiDB-lite"/>
    </source>
</evidence>
<protein>
    <recommendedName>
        <fullName evidence="2">DUF1553 domain-containing protein</fullName>
    </recommendedName>
</protein>
<feature type="domain" description="DUF1553" evidence="2">
    <location>
        <begin position="141"/>
        <end position="228"/>
    </location>
</feature>
<dbReference type="Pfam" id="PF07587">
    <property type="entry name" value="PSD1"/>
    <property type="match status" value="1"/>
</dbReference>
<dbReference type="AlphaFoldDB" id="A0A383EWE3"/>
<evidence type="ECO:0000313" key="3">
    <source>
        <dbReference type="EMBL" id="SVE61216.1"/>
    </source>
</evidence>
<dbReference type="PANTHER" id="PTHR35889:SF3">
    <property type="entry name" value="F-BOX DOMAIN-CONTAINING PROTEIN"/>
    <property type="match status" value="1"/>
</dbReference>
<dbReference type="InterPro" id="IPR022655">
    <property type="entry name" value="DUF1553"/>
</dbReference>
<dbReference type="EMBL" id="UINC01229486">
    <property type="protein sequence ID" value="SVE61216.1"/>
    <property type="molecule type" value="Genomic_DNA"/>
</dbReference>
<gene>
    <name evidence="3" type="ORF">METZ01_LOCUS514070</name>
</gene>
<organism evidence="3">
    <name type="scientific">marine metagenome</name>
    <dbReference type="NCBI Taxonomy" id="408172"/>
    <lineage>
        <taxon>unclassified sequences</taxon>
        <taxon>metagenomes</taxon>
        <taxon>ecological metagenomes</taxon>
    </lineage>
</organism>
<dbReference type="PANTHER" id="PTHR35889">
    <property type="entry name" value="CYCLOINULO-OLIGOSACCHARIDE FRUCTANOTRANSFERASE-RELATED"/>
    <property type="match status" value="1"/>
</dbReference>
<feature type="compositionally biased region" description="Basic and acidic residues" evidence="1">
    <location>
        <begin position="43"/>
        <end position="66"/>
    </location>
</feature>
<feature type="compositionally biased region" description="Basic residues" evidence="1">
    <location>
        <begin position="25"/>
        <end position="42"/>
    </location>
</feature>
<feature type="non-terminal residue" evidence="3">
    <location>
        <position position="1"/>
    </location>
</feature>
<proteinExistence type="predicted"/>
<accession>A0A383EWE3</accession>
<evidence type="ECO:0000259" key="2">
    <source>
        <dbReference type="Pfam" id="PF07587"/>
    </source>
</evidence>